<comment type="caution">
    <text evidence="2">The sequence shown here is derived from an EMBL/GenBank/DDBJ whole genome shotgun (WGS) entry which is preliminary data.</text>
</comment>
<protein>
    <submittedName>
        <fullName evidence="2">Uncharacterized protein</fullName>
    </submittedName>
</protein>
<feature type="transmembrane region" description="Helical" evidence="1">
    <location>
        <begin position="34"/>
        <end position="55"/>
    </location>
</feature>
<feature type="transmembrane region" description="Helical" evidence="1">
    <location>
        <begin position="67"/>
        <end position="89"/>
    </location>
</feature>
<evidence type="ECO:0000256" key="1">
    <source>
        <dbReference type="SAM" id="Phobius"/>
    </source>
</evidence>
<proteinExistence type="predicted"/>
<sequence>MAGAEQDDGCGGEFERDWQSHASSSFVWDDGSKLYYHARSGFVSVIAISSFAIMLKCSTNSYSDLHLASIQVSLVHSVAVVGFIMIPVLDGTIAVEMVFITRLKMEDTFHCHAMR</sequence>
<evidence type="ECO:0000313" key="2">
    <source>
        <dbReference type="EMBL" id="RRT40221.1"/>
    </source>
</evidence>
<evidence type="ECO:0000313" key="3">
    <source>
        <dbReference type="Proteomes" id="UP000287651"/>
    </source>
</evidence>
<dbReference type="AlphaFoldDB" id="A0A426XLA7"/>
<keyword evidence="1" id="KW-1133">Transmembrane helix</keyword>
<gene>
    <name evidence="2" type="ORF">B296_00041720</name>
</gene>
<reference evidence="2 3" key="1">
    <citation type="journal article" date="2014" name="Agronomy (Basel)">
        <title>A Draft Genome Sequence for Ensete ventricosum, the Drought-Tolerant Tree Against Hunger.</title>
        <authorList>
            <person name="Harrison J."/>
            <person name="Moore K.A."/>
            <person name="Paszkiewicz K."/>
            <person name="Jones T."/>
            <person name="Grant M."/>
            <person name="Ambacheew D."/>
            <person name="Muzemil S."/>
            <person name="Studholme D.J."/>
        </authorList>
    </citation>
    <scope>NUCLEOTIDE SEQUENCE [LARGE SCALE GENOMIC DNA]</scope>
</reference>
<dbReference type="Proteomes" id="UP000287651">
    <property type="component" value="Unassembled WGS sequence"/>
</dbReference>
<dbReference type="EMBL" id="AMZH03019549">
    <property type="protein sequence ID" value="RRT40221.1"/>
    <property type="molecule type" value="Genomic_DNA"/>
</dbReference>
<name>A0A426XLA7_ENSVE</name>
<organism evidence="2 3">
    <name type="scientific">Ensete ventricosum</name>
    <name type="common">Abyssinian banana</name>
    <name type="synonym">Musa ensete</name>
    <dbReference type="NCBI Taxonomy" id="4639"/>
    <lineage>
        <taxon>Eukaryota</taxon>
        <taxon>Viridiplantae</taxon>
        <taxon>Streptophyta</taxon>
        <taxon>Embryophyta</taxon>
        <taxon>Tracheophyta</taxon>
        <taxon>Spermatophyta</taxon>
        <taxon>Magnoliopsida</taxon>
        <taxon>Liliopsida</taxon>
        <taxon>Zingiberales</taxon>
        <taxon>Musaceae</taxon>
        <taxon>Ensete</taxon>
    </lineage>
</organism>
<keyword evidence="1" id="KW-0472">Membrane</keyword>
<accession>A0A426XLA7</accession>
<keyword evidence="1" id="KW-0812">Transmembrane</keyword>